<dbReference type="InterPro" id="IPR030395">
    <property type="entry name" value="GP_PDE_dom"/>
</dbReference>
<reference evidence="3 4" key="1">
    <citation type="submission" date="2021-04" db="EMBL/GenBank/DDBJ databases">
        <title>Chitinophaga sp. nov., isolated from the rhizosphere soil.</title>
        <authorList>
            <person name="He S."/>
        </authorList>
    </citation>
    <scope>NUCLEOTIDE SEQUENCE [LARGE SCALE GENOMIC DNA]</scope>
    <source>
        <strain evidence="3 4">2R12</strain>
    </source>
</reference>
<protein>
    <submittedName>
        <fullName evidence="3">Glycerophosphodiester phosphodiesterase family protein</fullName>
    </submittedName>
</protein>
<evidence type="ECO:0000313" key="3">
    <source>
        <dbReference type="EMBL" id="MBS0028080.1"/>
    </source>
</evidence>
<dbReference type="Proteomes" id="UP000676386">
    <property type="component" value="Unassembled WGS sequence"/>
</dbReference>
<name>A0ABS5IYX1_9BACT</name>
<evidence type="ECO:0000313" key="4">
    <source>
        <dbReference type="Proteomes" id="UP000676386"/>
    </source>
</evidence>
<keyword evidence="1" id="KW-0732">Signal</keyword>
<feature type="chain" id="PRO_5046464859" evidence="1">
    <location>
        <begin position="24"/>
        <end position="274"/>
    </location>
</feature>
<dbReference type="Gene3D" id="3.20.20.190">
    <property type="entry name" value="Phosphatidylinositol (PI) phosphodiesterase"/>
    <property type="match status" value="1"/>
</dbReference>
<dbReference type="PROSITE" id="PS51704">
    <property type="entry name" value="GP_PDE"/>
    <property type="match status" value="1"/>
</dbReference>
<dbReference type="InterPro" id="IPR017946">
    <property type="entry name" value="PLC-like_Pdiesterase_TIM-brl"/>
</dbReference>
<dbReference type="PANTHER" id="PTHR46320:SF1">
    <property type="entry name" value="GLYCEROPHOSPHODIESTER PHOSPHODIESTERASE 1"/>
    <property type="match status" value="1"/>
</dbReference>
<gene>
    <name evidence="3" type="ORF">KE626_12250</name>
</gene>
<dbReference type="CDD" id="cd08566">
    <property type="entry name" value="GDPD_AtGDE_like"/>
    <property type="match status" value="1"/>
</dbReference>
<feature type="domain" description="GP-PDE" evidence="2">
    <location>
        <begin position="33"/>
        <end position="262"/>
    </location>
</feature>
<sequence length="274" mass="30162">MKGIFLFAGALIFIHTAAAQQHAAQLPVTKNKFVVIAHRGNHVNVPENTVAAVEATIQAGADYAELDLRTTRDGKLVLMHDATVNRTTNGKGKVSDLTLEEIRKLVVSSKDGKTYQVPTFEEALNAARGKVNIYLDFKEADVTTTVQQLKAAGMEKQVVVYLNKETQYAPWQKTAPAIPLMSSVPDEVKTPEQLQLLLGKIHLSILDNVTDSAMLTIARKLHVAIWLDAQTPTEGPAEWDAVLRKGVQGIQSDHPEALVNYLNKNHLRDGIIFR</sequence>
<dbReference type="EMBL" id="JAGTXB010000005">
    <property type="protein sequence ID" value="MBS0028080.1"/>
    <property type="molecule type" value="Genomic_DNA"/>
</dbReference>
<feature type="signal peptide" evidence="1">
    <location>
        <begin position="1"/>
        <end position="23"/>
    </location>
</feature>
<keyword evidence="4" id="KW-1185">Reference proteome</keyword>
<dbReference type="PANTHER" id="PTHR46320">
    <property type="entry name" value="GLYCEROPHOSPHODIESTER PHOSPHODIESTERASE 1"/>
    <property type="match status" value="1"/>
</dbReference>
<dbReference type="SUPFAM" id="SSF51695">
    <property type="entry name" value="PLC-like phosphodiesterases"/>
    <property type="match status" value="1"/>
</dbReference>
<evidence type="ECO:0000256" key="1">
    <source>
        <dbReference type="SAM" id="SignalP"/>
    </source>
</evidence>
<comment type="caution">
    <text evidence="3">The sequence shown here is derived from an EMBL/GenBank/DDBJ whole genome shotgun (WGS) entry which is preliminary data.</text>
</comment>
<organism evidence="3 4">
    <name type="scientific">Chitinophaga hostae</name>
    <dbReference type="NCBI Taxonomy" id="2831022"/>
    <lineage>
        <taxon>Bacteria</taxon>
        <taxon>Pseudomonadati</taxon>
        <taxon>Bacteroidota</taxon>
        <taxon>Chitinophagia</taxon>
        <taxon>Chitinophagales</taxon>
        <taxon>Chitinophagaceae</taxon>
        <taxon>Chitinophaga</taxon>
    </lineage>
</organism>
<evidence type="ECO:0000259" key="2">
    <source>
        <dbReference type="PROSITE" id="PS51704"/>
    </source>
</evidence>
<dbReference type="RefSeq" id="WP_211973194.1">
    <property type="nucleotide sequence ID" value="NZ_CBFHAM010000003.1"/>
</dbReference>
<dbReference type="Pfam" id="PF03009">
    <property type="entry name" value="GDPD"/>
    <property type="match status" value="1"/>
</dbReference>
<proteinExistence type="predicted"/>
<accession>A0ABS5IYX1</accession>